<feature type="transmembrane region" description="Helical" evidence="5">
    <location>
        <begin position="67"/>
        <end position="87"/>
    </location>
</feature>
<dbReference type="InterPro" id="IPR020846">
    <property type="entry name" value="MFS_dom"/>
</dbReference>
<protein>
    <submittedName>
        <fullName evidence="7">MFS transporter</fullName>
    </submittedName>
</protein>
<accession>A0ABP5F0A3</accession>
<sequence>MIALVGLLALMASAGFRSAPGVLMIPLEAQYGWPLSVMSTAVSTNLVLFGLTAPFAAALMDRLGVRTVVSGALVLIALGSGLTVFATHVWHLLLTWGVLIGLGTGSMAQVFAATIANRWFVKHRGLVLGVLSAGMASGQLVTLPVIAALAERVGWRTASLAIAGLALAVVPLLLVFMRDRPSDLGVRPVGAGPEWVEPAEAPRGNAFARTLGVLAAAARRPAFWALAGAFAICGATTNGLIGVHFVPSAHDHGMATTTAASLLAAVGIFDVVGTILSGWLTDRFDPRLLLGVYYFFRGVGLACLPVLLSDRVHVSMVIFVVVYGLDWVATVPPTVTLCREIFGESGTIVFGWVFASHQMGAALAASAAGLVRDTVGTYTYAWIGGAVLCVLATVLSVAVRRPPIDRPGRSAAA</sequence>
<keyword evidence="2 5" id="KW-0812">Transmembrane</keyword>
<comment type="subcellular location">
    <subcellularLocation>
        <location evidence="1">Cell membrane</location>
        <topology evidence="1">Multi-pass membrane protein</topology>
    </subcellularLocation>
</comment>
<dbReference type="PROSITE" id="PS50850">
    <property type="entry name" value="MFS"/>
    <property type="match status" value="1"/>
</dbReference>
<feature type="transmembrane region" description="Helical" evidence="5">
    <location>
        <begin position="349"/>
        <end position="371"/>
    </location>
</feature>
<evidence type="ECO:0000313" key="7">
    <source>
        <dbReference type="EMBL" id="GAA2009089.1"/>
    </source>
</evidence>
<dbReference type="CDD" id="cd17355">
    <property type="entry name" value="MFS_YcxA_like"/>
    <property type="match status" value="1"/>
</dbReference>
<dbReference type="Gene3D" id="1.20.1250.20">
    <property type="entry name" value="MFS general substrate transporter like domains"/>
    <property type="match status" value="2"/>
</dbReference>
<reference evidence="8" key="1">
    <citation type="journal article" date="2019" name="Int. J. Syst. Evol. Microbiol.">
        <title>The Global Catalogue of Microorganisms (GCM) 10K type strain sequencing project: providing services to taxonomists for standard genome sequencing and annotation.</title>
        <authorList>
            <consortium name="The Broad Institute Genomics Platform"/>
            <consortium name="The Broad Institute Genome Sequencing Center for Infectious Disease"/>
            <person name="Wu L."/>
            <person name="Ma J."/>
        </authorList>
    </citation>
    <scope>NUCLEOTIDE SEQUENCE [LARGE SCALE GENOMIC DNA]</scope>
    <source>
        <strain evidence="8">JCM 14546</strain>
    </source>
</reference>
<dbReference type="EMBL" id="BAAANO010000018">
    <property type="protein sequence ID" value="GAA2009089.1"/>
    <property type="molecule type" value="Genomic_DNA"/>
</dbReference>
<gene>
    <name evidence="7" type="ORF">GCM10009755_19580</name>
</gene>
<dbReference type="InterPro" id="IPR036259">
    <property type="entry name" value="MFS_trans_sf"/>
</dbReference>
<evidence type="ECO:0000259" key="6">
    <source>
        <dbReference type="PROSITE" id="PS50850"/>
    </source>
</evidence>
<comment type="caution">
    <text evidence="7">The sequence shown here is derived from an EMBL/GenBank/DDBJ whole genome shotgun (WGS) entry which is preliminary data.</text>
</comment>
<organism evidence="7 8">
    <name type="scientific">Brevibacterium samyangense</name>
    <dbReference type="NCBI Taxonomy" id="366888"/>
    <lineage>
        <taxon>Bacteria</taxon>
        <taxon>Bacillati</taxon>
        <taxon>Actinomycetota</taxon>
        <taxon>Actinomycetes</taxon>
        <taxon>Micrococcales</taxon>
        <taxon>Brevibacteriaceae</taxon>
        <taxon>Brevibacterium</taxon>
    </lineage>
</organism>
<feature type="transmembrane region" description="Helical" evidence="5">
    <location>
        <begin position="288"/>
        <end position="308"/>
    </location>
</feature>
<dbReference type="InterPro" id="IPR011701">
    <property type="entry name" value="MFS"/>
</dbReference>
<keyword evidence="4 5" id="KW-0472">Membrane</keyword>
<feature type="transmembrane region" description="Helical" evidence="5">
    <location>
        <begin position="93"/>
        <end position="114"/>
    </location>
</feature>
<evidence type="ECO:0000256" key="1">
    <source>
        <dbReference type="ARBA" id="ARBA00004651"/>
    </source>
</evidence>
<evidence type="ECO:0000256" key="5">
    <source>
        <dbReference type="SAM" id="Phobius"/>
    </source>
</evidence>
<keyword evidence="8" id="KW-1185">Reference proteome</keyword>
<feature type="domain" description="Major facilitator superfamily (MFS) profile" evidence="6">
    <location>
        <begin position="1"/>
        <end position="404"/>
    </location>
</feature>
<feature type="transmembrane region" description="Helical" evidence="5">
    <location>
        <begin position="42"/>
        <end position="60"/>
    </location>
</feature>
<dbReference type="SUPFAM" id="SSF103473">
    <property type="entry name" value="MFS general substrate transporter"/>
    <property type="match status" value="1"/>
</dbReference>
<feature type="transmembrane region" description="Helical" evidence="5">
    <location>
        <begin position="126"/>
        <end position="149"/>
    </location>
</feature>
<evidence type="ECO:0000256" key="3">
    <source>
        <dbReference type="ARBA" id="ARBA00022989"/>
    </source>
</evidence>
<dbReference type="Pfam" id="PF07690">
    <property type="entry name" value="MFS_1"/>
    <property type="match status" value="1"/>
</dbReference>
<dbReference type="InterPro" id="IPR050327">
    <property type="entry name" value="Proton-linked_MCT"/>
</dbReference>
<feature type="transmembrane region" description="Helical" evidence="5">
    <location>
        <begin position="314"/>
        <end position="337"/>
    </location>
</feature>
<feature type="transmembrane region" description="Helical" evidence="5">
    <location>
        <begin position="223"/>
        <end position="246"/>
    </location>
</feature>
<evidence type="ECO:0000256" key="4">
    <source>
        <dbReference type="ARBA" id="ARBA00023136"/>
    </source>
</evidence>
<feature type="transmembrane region" description="Helical" evidence="5">
    <location>
        <begin position="377"/>
        <end position="399"/>
    </location>
</feature>
<keyword evidence="3 5" id="KW-1133">Transmembrane helix</keyword>
<proteinExistence type="predicted"/>
<dbReference type="PANTHER" id="PTHR11360:SF284">
    <property type="entry name" value="EG:103B4.3 PROTEIN-RELATED"/>
    <property type="match status" value="1"/>
</dbReference>
<name>A0ABP5F0A3_9MICO</name>
<evidence type="ECO:0000313" key="8">
    <source>
        <dbReference type="Proteomes" id="UP001500755"/>
    </source>
</evidence>
<feature type="transmembrane region" description="Helical" evidence="5">
    <location>
        <begin position="155"/>
        <end position="177"/>
    </location>
</feature>
<feature type="transmembrane region" description="Helical" evidence="5">
    <location>
        <begin position="258"/>
        <end position="281"/>
    </location>
</feature>
<dbReference type="PANTHER" id="PTHR11360">
    <property type="entry name" value="MONOCARBOXYLATE TRANSPORTER"/>
    <property type="match status" value="1"/>
</dbReference>
<dbReference type="Proteomes" id="UP001500755">
    <property type="component" value="Unassembled WGS sequence"/>
</dbReference>
<evidence type="ECO:0000256" key="2">
    <source>
        <dbReference type="ARBA" id="ARBA00022692"/>
    </source>
</evidence>